<dbReference type="PANTHER" id="PTHR42986:SF1">
    <property type="entry name" value="BENZALDEHYDE DEHYDROGENASE YFMT"/>
    <property type="match status" value="1"/>
</dbReference>
<dbReference type="InterPro" id="IPR016162">
    <property type="entry name" value="Ald_DH_N"/>
</dbReference>
<dbReference type="InterPro" id="IPR029510">
    <property type="entry name" value="Ald_DH_CS_GLU"/>
</dbReference>
<evidence type="ECO:0000256" key="5">
    <source>
        <dbReference type="RuleBase" id="RU003345"/>
    </source>
</evidence>
<dbReference type="Proteomes" id="UP001431221">
    <property type="component" value="Unassembled WGS sequence"/>
</dbReference>
<evidence type="ECO:0000256" key="1">
    <source>
        <dbReference type="ARBA" id="ARBA00009986"/>
    </source>
</evidence>
<feature type="active site" evidence="4">
    <location>
        <position position="250"/>
    </location>
</feature>
<dbReference type="PANTHER" id="PTHR42986">
    <property type="entry name" value="BENZALDEHYDE DEHYDROGENASE YFMT"/>
    <property type="match status" value="1"/>
</dbReference>
<dbReference type="InterPro" id="IPR016161">
    <property type="entry name" value="Ald_DH/histidinol_DH"/>
</dbReference>
<evidence type="ECO:0000313" key="7">
    <source>
        <dbReference type="EMBL" id="MCK7615936.1"/>
    </source>
</evidence>
<dbReference type="Gene3D" id="3.40.309.10">
    <property type="entry name" value="Aldehyde Dehydrogenase, Chain A, domain 2"/>
    <property type="match status" value="1"/>
</dbReference>
<dbReference type="Pfam" id="PF00171">
    <property type="entry name" value="Aldedh"/>
    <property type="match status" value="1"/>
</dbReference>
<evidence type="ECO:0000313" key="8">
    <source>
        <dbReference type="Proteomes" id="UP001431221"/>
    </source>
</evidence>
<sequence length="481" mass="49768">MNIRMLIGGNDVAAADDRTFVRHDPVTGAVTTIAPAARAKDAAEAAAAAGRAFPAWAKTPPSERRRLLLKAADELEAMAPDIIATAIGETGATAPWIGFNCMLAAGMLREAASMTTQITGEVIPANKPGTLAMAQRKPLGVCLGIAPWNAPVILGTRAVAMAIACGNTAILKASEMCPATHLAIGEAFRRAGFPHGVMNVVTNAPEDAAEVVGALIAAPDVRHVNFTGSTAVGRIIAKTAAEHLKPVLLELGGKAPLIVLDDADVDTAVNGAAFGAFMNQGQICMSTERIIVHEGIADAFIAALAAKTAKLPAGNPREQVVLGSLVTPEAAKKMDAIIADATAKGGKVIAGGGRTGSVVEATLIDHAGPGMTIYEEESFGPVKPIIRVRDDEEAIRVANDTAYGLSAAVYSSNIQRALAVADRIESGICHINGPTVADEAQMPFGGVKDSGYGRFGGKAAIDAFTTIRWVTIEDPHQHFPF</sequence>
<dbReference type="InterPro" id="IPR015590">
    <property type="entry name" value="Aldehyde_DH_dom"/>
</dbReference>
<protein>
    <submittedName>
        <fullName evidence="7">Aldehyde dehydrogenase</fullName>
    </submittedName>
</protein>
<accession>A0ABT0H2M7</accession>
<evidence type="ECO:0000259" key="6">
    <source>
        <dbReference type="Pfam" id="PF00171"/>
    </source>
</evidence>
<dbReference type="InterPro" id="IPR016163">
    <property type="entry name" value="Ald_DH_C"/>
</dbReference>
<proteinExistence type="inferred from homology"/>
<comment type="caution">
    <text evidence="7">The sequence shown here is derived from an EMBL/GenBank/DDBJ whole genome shotgun (WGS) entry which is preliminary data.</text>
</comment>
<dbReference type="RefSeq" id="WP_248159832.1">
    <property type="nucleotide sequence ID" value="NZ_JALNMJ010000035.1"/>
</dbReference>
<name>A0ABT0H2M7_9HYPH</name>
<keyword evidence="2 5" id="KW-0560">Oxidoreductase</keyword>
<dbReference type="CDD" id="cd07105">
    <property type="entry name" value="ALDH_SaliADH"/>
    <property type="match status" value="1"/>
</dbReference>
<evidence type="ECO:0000256" key="2">
    <source>
        <dbReference type="ARBA" id="ARBA00023002"/>
    </source>
</evidence>
<feature type="domain" description="Aldehyde dehydrogenase" evidence="6">
    <location>
        <begin position="16"/>
        <end position="470"/>
    </location>
</feature>
<evidence type="ECO:0000256" key="4">
    <source>
        <dbReference type="PROSITE-ProRule" id="PRU10007"/>
    </source>
</evidence>
<organism evidence="7 8">
    <name type="scientific">Roseibium sediminicola</name>
    <dbReference type="NCBI Taxonomy" id="2933272"/>
    <lineage>
        <taxon>Bacteria</taxon>
        <taxon>Pseudomonadati</taxon>
        <taxon>Pseudomonadota</taxon>
        <taxon>Alphaproteobacteria</taxon>
        <taxon>Hyphomicrobiales</taxon>
        <taxon>Stappiaceae</taxon>
        <taxon>Roseibium</taxon>
    </lineage>
</organism>
<dbReference type="Gene3D" id="3.40.605.10">
    <property type="entry name" value="Aldehyde Dehydrogenase, Chain A, domain 1"/>
    <property type="match status" value="1"/>
</dbReference>
<keyword evidence="8" id="KW-1185">Reference proteome</keyword>
<dbReference type="SUPFAM" id="SSF53720">
    <property type="entry name" value="ALDH-like"/>
    <property type="match status" value="1"/>
</dbReference>
<gene>
    <name evidence="7" type="ORF">M0H32_27580</name>
</gene>
<keyword evidence="3" id="KW-0520">NAD</keyword>
<evidence type="ECO:0000256" key="3">
    <source>
        <dbReference type="ARBA" id="ARBA00023027"/>
    </source>
</evidence>
<reference evidence="7" key="1">
    <citation type="submission" date="2022-04" db="EMBL/GenBank/DDBJ databases">
        <title>Roseibium sp. CAU 1639 isolated from mud.</title>
        <authorList>
            <person name="Kim W."/>
        </authorList>
    </citation>
    <scope>NUCLEOTIDE SEQUENCE</scope>
    <source>
        <strain evidence="7">CAU 1639</strain>
    </source>
</reference>
<comment type="similarity">
    <text evidence="1 5">Belongs to the aldehyde dehydrogenase family.</text>
</comment>
<dbReference type="EMBL" id="JALNMJ010000035">
    <property type="protein sequence ID" value="MCK7615936.1"/>
    <property type="molecule type" value="Genomic_DNA"/>
</dbReference>
<dbReference type="PROSITE" id="PS00687">
    <property type="entry name" value="ALDEHYDE_DEHYDR_GLU"/>
    <property type="match status" value="1"/>
</dbReference>